<evidence type="ECO:0000256" key="2">
    <source>
        <dbReference type="SAM" id="Phobius"/>
    </source>
</evidence>
<keyword evidence="2" id="KW-0472">Membrane</keyword>
<comment type="caution">
    <text evidence="3">The sequence shown here is derived from an EMBL/GenBank/DDBJ whole genome shotgun (WGS) entry which is preliminary data.</text>
</comment>
<keyword evidence="2" id="KW-1133">Transmembrane helix</keyword>
<feature type="transmembrane region" description="Helical" evidence="2">
    <location>
        <begin position="173"/>
        <end position="194"/>
    </location>
</feature>
<dbReference type="Proteomes" id="UP001054857">
    <property type="component" value="Unassembled WGS sequence"/>
</dbReference>
<feature type="region of interest" description="Disordered" evidence="1">
    <location>
        <begin position="114"/>
        <end position="153"/>
    </location>
</feature>
<keyword evidence="2" id="KW-0812">Transmembrane</keyword>
<feature type="region of interest" description="Disordered" evidence="1">
    <location>
        <begin position="1"/>
        <end position="50"/>
    </location>
</feature>
<protein>
    <submittedName>
        <fullName evidence="3">Uncharacterized protein</fullName>
    </submittedName>
</protein>
<dbReference type="AlphaFoldDB" id="A0AAD3DTY3"/>
<evidence type="ECO:0000256" key="1">
    <source>
        <dbReference type="SAM" id="MobiDB-lite"/>
    </source>
</evidence>
<accession>A0AAD3DTY3</accession>
<dbReference type="EMBL" id="BMAR01000021">
    <property type="protein sequence ID" value="GFR48040.1"/>
    <property type="molecule type" value="Genomic_DNA"/>
</dbReference>
<name>A0AAD3DTY3_9CHLO</name>
<proteinExistence type="predicted"/>
<feature type="compositionally biased region" description="Low complexity" evidence="1">
    <location>
        <begin position="114"/>
        <end position="128"/>
    </location>
</feature>
<gene>
    <name evidence="3" type="ORF">Agub_g9873</name>
</gene>
<organism evidence="3 4">
    <name type="scientific">Astrephomene gubernaculifera</name>
    <dbReference type="NCBI Taxonomy" id="47775"/>
    <lineage>
        <taxon>Eukaryota</taxon>
        <taxon>Viridiplantae</taxon>
        <taxon>Chlorophyta</taxon>
        <taxon>core chlorophytes</taxon>
        <taxon>Chlorophyceae</taxon>
        <taxon>CS clade</taxon>
        <taxon>Chlamydomonadales</taxon>
        <taxon>Astrephomenaceae</taxon>
        <taxon>Astrephomene</taxon>
    </lineage>
</organism>
<keyword evidence="4" id="KW-1185">Reference proteome</keyword>
<feature type="region of interest" description="Disordered" evidence="1">
    <location>
        <begin position="88"/>
        <end position="107"/>
    </location>
</feature>
<reference evidence="3 4" key="1">
    <citation type="journal article" date="2021" name="Sci. Rep.">
        <title>Genome sequencing of the multicellular alga Astrephomene provides insights into convergent evolution of germ-soma differentiation.</title>
        <authorList>
            <person name="Yamashita S."/>
            <person name="Yamamoto K."/>
            <person name="Matsuzaki R."/>
            <person name="Suzuki S."/>
            <person name="Yamaguchi H."/>
            <person name="Hirooka S."/>
            <person name="Minakuchi Y."/>
            <person name="Miyagishima S."/>
            <person name="Kawachi M."/>
            <person name="Toyoda A."/>
            <person name="Nozaki H."/>
        </authorList>
    </citation>
    <scope>NUCLEOTIDE SEQUENCE [LARGE SCALE GENOMIC DNA]</scope>
    <source>
        <strain evidence="3 4">NIES-4017</strain>
    </source>
</reference>
<sequence>MSLKAPNMRAARHAAFSGRSSPSLAGRITRPSVRVNQSSGKVWGSEEENAAQVRRLVNRDRKEFLGNAQGDILGKYKVELGDAASPTQSPVIAENAPNPFGSSAGASNPFGSAPAASPFGSSSSSASGSSGGSGANPFRSSMEPAGLRPDMSPDPFVKEAPVNLLKSITTTQVVLFCSFSLIILLMLGTFNVVLNSGAIRLAGID</sequence>
<evidence type="ECO:0000313" key="3">
    <source>
        <dbReference type="EMBL" id="GFR48040.1"/>
    </source>
</evidence>
<evidence type="ECO:0000313" key="4">
    <source>
        <dbReference type="Proteomes" id="UP001054857"/>
    </source>
</evidence>